<evidence type="ECO:0000256" key="1">
    <source>
        <dbReference type="ARBA" id="ARBA00023002"/>
    </source>
</evidence>
<protein>
    <submittedName>
        <fullName evidence="3">Aldo/keto reductase</fullName>
    </submittedName>
</protein>
<dbReference type="EMBL" id="JAAAMU010000005">
    <property type="protein sequence ID" value="NBC69543.1"/>
    <property type="molecule type" value="Genomic_DNA"/>
</dbReference>
<dbReference type="OrthoDB" id="9773828at2"/>
<dbReference type="PANTHER" id="PTHR43364:SF4">
    <property type="entry name" value="NAD(P)-LINKED OXIDOREDUCTASE SUPERFAMILY PROTEIN"/>
    <property type="match status" value="1"/>
</dbReference>
<evidence type="ECO:0000259" key="2">
    <source>
        <dbReference type="Pfam" id="PF00248"/>
    </source>
</evidence>
<dbReference type="Proteomes" id="UP000558113">
    <property type="component" value="Unassembled WGS sequence"/>
</dbReference>
<dbReference type="GO" id="GO:0005829">
    <property type="term" value="C:cytosol"/>
    <property type="evidence" value="ECO:0007669"/>
    <property type="project" value="TreeGrafter"/>
</dbReference>
<organism evidence="3 4">
    <name type="scientific">Paenibacillus sacheonensis</name>
    <dbReference type="NCBI Taxonomy" id="742054"/>
    <lineage>
        <taxon>Bacteria</taxon>
        <taxon>Bacillati</taxon>
        <taxon>Bacillota</taxon>
        <taxon>Bacilli</taxon>
        <taxon>Bacillales</taxon>
        <taxon>Paenibacillaceae</taxon>
        <taxon>Paenibacillus</taxon>
    </lineage>
</organism>
<gene>
    <name evidence="3" type="ORF">GT003_11115</name>
</gene>
<evidence type="ECO:0000313" key="4">
    <source>
        <dbReference type="Proteomes" id="UP000558113"/>
    </source>
</evidence>
<evidence type="ECO:0000313" key="3">
    <source>
        <dbReference type="EMBL" id="NBC69543.1"/>
    </source>
</evidence>
<dbReference type="RefSeq" id="WP_161697526.1">
    <property type="nucleotide sequence ID" value="NZ_JAAAMU010000005.1"/>
</dbReference>
<keyword evidence="4" id="KW-1185">Reference proteome</keyword>
<feature type="domain" description="NADP-dependent oxidoreductase" evidence="2">
    <location>
        <begin position="16"/>
        <end position="320"/>
    </location>
</feature>
<dbReference type="CDD" id="cd19082">
    <property type="entry name" value="AKR_AKR10A1_2"/>
    <property type="match status" value="1"/>
</dbReference>
<sequence length="328" mass="35829">MRTNRIANTDLQPSVICLGTSGYGSEIERETAYRLMDLYTERGGNFLDSANIYDDWAGLGKSLSEKTVGAWLKERGCRDRIVLATKGAHPDLAAMDRSRLSRADILHDLQDSLSNLQTDYIDLYWLHRDDPRVAVEGIVDVLNEQVRAGTIRAFGCSNWTTRRIRAANEYASGSGLLGFAANQPLWNLAVLNPGALEGSTVAAMDDEMAAYHAAANLAAVPFSSQANGFFGGRYVRGQSPEKGGRSAIVAAMYANEASFDRLDRAIRLAEELDTTPTRIALAYLTAHSFPVFPIIGVSKSDYLLDSCAAADLRLSPKQARWLETGEAQ</sequence>
<name>A0A7X5BWK4_9BACL</name>
<reference evidence="3 4" key="1">
    <citation type="submission" date="2020-01" db="EMBL/GenBank/DDBJ databases">
        <title>Paenibacillus soybeanensis sp. nov. isolated from the nodules of soybean (Glycine max(L.) Merr).</title>
        <authorList>
            <person name="Wang H."/>
        </authorList>
    </citation>
    <scope>NUCLEOTIDE SEQUENCE [LARGE SCALE GENOMIC DNA]</scope>
    <source>
        <strain evidence="3 4">DSM 23054</strain>
    </source>
</reference>
<comment type="caution">
    <text evidence="3">The sequence shown here is derived from an EMBL/GenBank/DDBJ whole genome shotgun (WGS) entry which is preliminary data.</text>
</comment>
<dbReference type="Pfam" id="PF00248">
    <property type="entry name" value="Aldo_ket_red"/>
    <property type="match status" value="1"/>
</dbReference>
<keyword evidence="1" id="KW-0560">Oxidoreductase</keyword>
<dbReference type="AlphaFoldDB" id="A0A7X5BWK4"/>
<dbReference type="InterPro" id="IPR036812">
    <property type="entry name" value="NAD(P)_OxRdtase_dom_sf"/>
</dbReference>
<proteinExistence type="predicted"/>
<accession>A0A7X5BWK4</accession>
<dbReference type="InterPro" id="IPR023210">
    <property type="entry name" value="NADP_OxRdtase_dom"/>
</dbReference>
<dbReference type="InterPro" id="IPR050523">
    <property type="entry name" value="AKR_Detox_Biosynth"/>
</dbReference>
<dbReference type="PANTHER" id="PTHR43364">
    <property type="entry name" value="NADH-SPECIFIC METHYLGLYOXAL REDUCTASE-RELATED"/>
    <property type="match status" value="1"/>
</dbReference>
<dbReference type="SUPFAM" id="SSF51430">
    <property type="entry name" value="NAD(P)-linked oxidoreductase"/>
    <property type="match status" value="1"/>
</dbReference>
<dbReference type="GO" id="GO:0016491">
    <property type="term" value="F:oxidoreductase activity"/>
    <property type="evidence" value="ECO:0007669"/>
    <property type="project" value="UniProtKB-KW"/>
</dbReference>
<dbReference type="Gene3D" id="3.20.20.100">
    <property type="entry name" value="NADP-dependent oxidoreductase domain"/>
    <property type="match status" value="1"/>
</dbReference>